<proteinExistence type="predicted"/>
<dbReference type="EMBL" id="CP113517">
    <property type="protein sequence ID" value="WAR43350.1"/>
    <property type="molecule type" value="Genomic_DNA"/>
</dbReference>
<gene>
    <name evidence="2" type="ORF">NM686_013230</name>
</gene>
<evidence type="ECO:0000313" key="3">
    <source>
        <dbReference type="Proteomes" id="UP001162780"/>
    </source>
</evidence>
<protein>
    <recommendedName>
        <fullName evidence="4">Antitoxin of toxin-antitoxin stability system</fullName>
    </recommendedName>
</protein>
<name>A0ABY7GDI1_9GAMM</name>
<organism evidence="2 3">
    <name type="scientific">Methylomonas rapida</name>
    <dbReference type="NCBI Taxonomy" id="2963939"/>
    <lineage>
        <taxon>Bacteria</taxon>
        <taxon>Pseudomonadati</taxon>
        <taxon>Pseudomonadota</taxon>
        <taxon>Gammaproteobacteria</taxon>
        <taxon>Methylococcales</taxon>
        <taxon>Methylococcaceae</taxon>
        <taxon>Methylomonas</taxon>
    </lineage>
</organism>
<dbReference type="Proteomes" id="UP001162780">
    <property type="component" value="Chromosome"/>
</dbReference>
<keyword evidence="3" id="KW-1185">Reference proteome</keyword>
<dbReference type="RefSeq" id="WP_255188314.1">
    <property type="nucleotide sequence ID" value="NZ_CP113517.1"/>
</dbReference>
<accession>A0ABY7GDI1</accession>
<evidence type="ECO:0008006" key="4">
    <source>
        <dbReference type="Google" id="ProtNLM"/>
    </source>
</evidence>
<evidence type="ECO:0000313" key="2">
    <source>
        <dbReference type="EMBL" id="WAR43350.1"/>
    </source>
</evidence>
<reference evidence="2" key="1">
    <citation type="submission" date="2022-11" db="EMBL/GenBank/DDBJ databases">
        <title>Methylomonas rapida sp. nov., Carotenoid-Producing Obligate Methanotrophs with High Growth Characteristics and Biotechnological Potential.</title>
        <authorList>
            <person name="Tikhonova E.N."/>
            <person name="Suleimanov R.Z."/>
            <person name="Miroshnikov K."/>
            <person name="Oshkin I.Y."/>
            <person name="Belova S.E."/>
            <person name="Danilova O.V."/>
            <person name="Ashikhmin A."/>
            <person name="Konopkin A."/>
            <person name="But S.Y."/>
            <person name="Khmelenina V.N."/>
            <person name="Kuznetsov N."/>
            <person name="Pimenov N.V."/>
            <person name="Dedysh S.N."/>
        </authorList>
    </citation>
    <scope>NUCLEOTIDE SEQUENCE</scope>
    <source>
        <strain evidence="2">MP1</strain>
    </source>
</reference>
<feature type="region of interest" description="Disordered" evidence="1">
    <location>
        <begin position="53"/>
        <end position="77"/>
    </location>
</feature>
<evidence type="ECO:0000256" key="1">
    <source>
        <dbReference type="SAM" id="MobiDB-lite"/>
    </source>
</evidence>
<sequence>MATVNFSVPDDVKDAFNAAYQGQNKSAVIADLMREAVERAERKQRSHQAIARIVERRKHAPALTNEQIRAAREDGRP</sequence>